<dbReference type="STRING" id="370622.LA66_07420"/>
<protein>
    <submittedName>
        <fullName evidence="1">Uncharacterized protein</fullName>
    </submittedName>
</protein>
<gene>
    <name evidence="1" type="ORF">LA66_07420</name>
</gene>
<evidence type="ECO:0000313" key="1">
    <source>
        <dbReference type="EMBL" id="KHJ56358.1"/>
    </source>
</evidence>
<reference evidence="1 2" key="1">
    <citation type="submission" date="2014-09" db="EMBL/GenBank/DDBJ databases">
        <title>Isolation and characterization of Aurantimonas altamirensis ON-56566 from clinical sample following a dog bite.</title>
        <authorList>
            <person name="Eshaghi A."/>
            <person name="Li A."/>
            <person name="Shahinas D."/>
            <person name="Bahn P."/>
            <person name="Kus J.V."/>
            <person name="Patel S.N."/>
        </authorList>
    </citation>
    <scope>NUCLEOTIDE SEQUENCE [LARGE SCALE GENOMIC DNA]</scope>
    <source>
        <strain evidence="1 2">ON-56566</strain>
    </source>
</reference>
<comment type="caution">
    <text evidence="1">The sequence shown here is derived from an EMBL/GenBank/DDBJ whole genome shotgun (WGS) entry which is preliminary data.</text>
</comment>
<dbReference type="AlphaFoldDB" id="A0A0B1Q685"/>
<name>A0A0B1Q685_9HYPH</name>
<dbReference type="Proteomes" id="UP000030826">
    <property type="component" value="Unassembled WGS sequence"/>
</dbReference>
<dbReference type="OrthoDB" id="9814909at2"/>
<dbReference type="RefSeq" id="WP_039190060.1">
    <property type="nucleotide sequence ID" value="NZ_JRFJ01000001.1"/>
</dbReference>
<sequence length="75" mass="8406">MEAVRLALAAYARDHLNAVTDRLSQIAPAIRPAFLPTLANNAALRMVERSGGRPYVESRSAAVHRLWSYWRAMRA</sequence>
<evidence type="ECO:0000313" key="2">
    <source>
        <dbReference type="Proteomes" id="UP000030826"/>
    </source>
</evidence>
<dbReference type="EMBL" id="JRFJ01000001">
    <property type="protein sequence ID" value="KHJ56358.1"/>
    <property type="molecule type" value="Genomic_DNA"/>
</dbReference>
<accession>A0A0B1Q685</accession>
<proteinExistence type="predicted"/>
<organism evidence="1 2">
    <name type="scientific">Aureimonas altamirensis</name>
    <dbReference type="NCBI Taxonomy" id="370622"/>
    <lineage>
        <taxon>Bacteria</taxon>
        <taxon>Pseudomonadati</taxon>
        <taxon>Pseudomonadota</taxon>
        <taxon>Alphaproteobacteria</taxon>
        <taxon>Hyphomicrobiales</taxon>
        <taxon>Aurantimonadaceae</taxon>
        <taxon>Aureimonas</taxon>
    </lineage>
</organism>